<sequence length="296" mass="31380">MQDKISEKEAHSVGYHAPSYGLFKTNLSPVYFYGIPRNVKATGLTMDVDRFAGTRVDKDGNVERRLAFNRARGARLSAMEHLVPEQMYSTEDAPAHGISAVKCIQLAAAEGQKIWTITQANLDQALASIELSDEVENDIRNSVYAGKEVTAHERPVNFFGSQSSGYIVLDPYSGAGAYLIEGGENGSYLAGLLLGMAIAVAGVMALSFSGGLALPLLLSVLVHAGIFQLLDIFLSGATFDRECFFAGLLAGLTPLGLILMPLFGSLQAAIGSILAILGYGNVVLDLDGSREACLGG</sequence>
<keyword evidence="1" id="KW-0472">Membrane</keyword>
<protein>
    <submittedName>
        <fullName evidence="2">Uncharacterized protein</fullName>
    </submittedName>
</protein>
<keyword evidence="1" id="KW-1133">Transmembrane helix</keyword>
<organism evidence="2 3">
    <name type="scientific">Alcanivorax jadensis T9</name>
    <dbReference type="NCBI Taxonomy" id="1177181"/>
    <lineage>
        <taxon>Bacteria</taxon>
        <taxon>Pseudomonadati</taxon>
        <taxon>Pseudomonadota</taxon>
        <taxon>Gammaproteobacteria</taxon>
        <taxon>Oceanospirillales</taxon>
        <taxon>Alcanivoracaceae</taxon>
        <taxon>Alcanivorax</taxon>
    </lineage>
</organism>
<name>A0ABR4W8Z6_9GAMM</name>
<dbReference type="RefSeq" id="WP_035250719.1">
    <property type="nucleotide sequence ID" value="NZ_ARXU01000022.1"/>
</dbReference>
<keyword evidence="3" id="KW-1185">Reference proteome</keyword>
<accession>A0ABR4W8Z6</accession>
<evidence type="ECO:0000256" key="1">
    <source>
        <dbReference type="SAM" id="Phobius"/>
    </source>
</evidence>
<reference evidence="2 3" key="1">
    <citation type="submission" date="2012-09" db="EMBL/GenBank/DDBJ databases">
        <title>Genome Sequence of alkane-degrading Bacterium Alcanivorax jadensis T9.</title>
        <authorList>
            <person name="Lai Q."/>
            <person name="Shao Z."/>
        </authorList>
    </citation>
    <scope>NUCLEOTIDE SEQUENCE [LARGE SCALE GENOMIC DNA]</scope>
    <source>
        <strain evidence="2 3">T9</strain>
    </source>
</reference>
<evidence type="ECO:0000313" key="2">
    <source>
        <dbReference type="EMBL" id="KGD59715.1"/>
    </source>
</evidence>
<proteinExistence type="predicted"/>
<dbReference type="Proteomes" id="UP000029443">
    <property type="component" value="Unassembled WGS sequence"/>
</dbReference>
<evidence type="ECO:0000313" key="3">
    <source>
        <dbReference type="Proteomes" id="UP000029443"/>
    </source>
</evidence>
<keyword evidence="1" id="KW-0812">Transmembrane</keyword>
<comment type="caution">
    <text evidence="2">The sequence shown here is derived from an EMBL/GenBank/DDBJ whole genome shotgun (WGS) entry which is preliminary data.</text>
</comment>
<feature type="transmembrane region" description="Helical" evidence="1">
    <location>
        <begin position="212"/>
        <end position="234"/>
    </location>
</feature>
<feature type="transmembrane region" description="Helical" evidence="1">
    <location>
        <begin position="188"/>
        <end position="206"/>
    </location>
</feature>
<feature type="transmembrane region" description="Helical" evidence="1">
    <location>
        <begin position="266"/>
        <end position="284"/>
    </location>
</feature>
<dbReference type="EMBL" id="ARXU01000022">
    <property type="protein sequence ID" value="KGD59715.1"/>
    <property type="molecule type" value="Genomic_DNA"/>
</dbReference>
<gene>
    <name evidence="2" type="ORF">T9A_03253</name>
</gene>